<reference evidence="2" key="1">
    <citation type="submission" date="2018-06" db="EMBL/GenBank/DDBJ databases">
        <authorList>
            <person name="Zhirakovskaya E."/>
        </authorList>
    </citation>
    <scope>NUCLEOTIDE SEQUENCE</scope>
</reference>
<accession>A0A3B0RSP4</accession>
<feature type="transmembrane region" description="Helical" evidence="1">
    <location>
        <begin position="42"/>
        <end position="62"/>
    </location>
</feature>
<evidence type="ECO:0000256" key="1">
    <source>
        <dbReference type="SAM" id="Phobius"/>
    </source>
</evidence>
<keyword evidence="1" id="KW-0472">Membrane</keyword>
<sequence>MGDVFGEILPFAVGVAVSPVPIAAAIVMLFTPKARTNGPMFLFGWIAGLLVVGTIVLLIPGFGPSEGEPSTTTGIIKGLLGLGMFAVAWGAWQKRPGTGETAEAPKWMAAIDQFGLGKSLGMGFLLSAVNPKNLLLTAGAAVSIAGAGMAFSEEMIALLIFVAIAASTVAIPVIGYLIVGERADEAFSNAKDWLIQNNSVVMAVLLLVFGVSLLGDAIAILF</sequence>
<feature type="transmembrane region" description="Helical" evidence="1">
    <location>
        <begin position="200"/>
        <end position="221"/>
    </location>
</feature>
<evidence type="ECO:0008006" key="3">
    <source>
        <dbReference type="Google" id="ProtNLM"/>
    </source>
</evidence>
<feature type="transmembrane region" description="Helical" evidence="1">
    <location>
        <begin position="74"/>
        <end position="92"/>
    </location>
</feature>
<name>A0A3B0RSP4_9ZZZZ</name>
<dbReference type="EMBL" id="UOEI01000180">
    <property type="protein sequence ID" value="VAV96490.1"/>
    <property type="molecule type" value="Genomic_DNA"/>
</dbReference>
<protein>
    <recommendedName>
        <fullName evidence="3">GAP family protein</fullName>
    </recommendedName>
</protein>
<proteinExistence type="predicted"/>
<dbReference type="AlphaFoldDB" id="A0A3B0RSP4"/>
<organism evidence="2">
    <name type="scientific">hydrothermal vent metagenome</name>
    <dbReference type="NCBI Taxonomy" id="652676"/>
    <lineage>
        <taxon>unclassified sequences</taxon>
        <taxon>metagenomes</taxon>
        <taxon>ecological metagenomes</taxon>
    </lineage>
</organism>
<feature type="transmembrane region" description="Helical" evidence="1">
    <location>
        <begin position="12"/>
        <end position="30"/>
    </location>
</feature>
<dbReference type="InterPro" id="IPR021315">
    <property type="entry name" value="Gap/Sap"/>
</dbReference>
<evidence type="ECO:0000313" key="2">
    <source>
        <dbReference type="EMBL" id="VAV96490.1"/>
    </source>
</evidence>
<keyword evidence="1" id="KW-1133">Transmembrane helix</keyword>
<feature type="transmembrane region" description="Helical" evidence="1">
    <location>
        <begin position="134"/>
        <end position="151"/>
    </location>
</feature>
<gene>
    <name evidence="2" type="ORF">MNBD_ACTINO01-2019</name>
</gene>
<dbReference type="Pfam" id="PF11139">
    <property type="entry name" value="SfLAP"/>
    <property type="match status" value="1"/>
</dbReference>
<keyword evidence="1" id="KW-0812">Transmembrane</keyword>
<feature type="transmembrane region" description="Helical" evidence="1">
    <location>
        <begin position="157"/>
        <end position="179"/>
    </location>
</feature>